<evidence type="ECO:0000256" key="8">
    <source>
        <dbReference type="ARBA" id="ARBA00022989"/>
    </source>
</evidence>
<keyword evidence="8 11" id="KW-1133">Transmembrane helix</keyword>
<keyword evidence="5" id="KW-0808">Transferase</keyword>
<evidence type="ECO:0000256" key="3">
    <source>
        <dbReference type="ARBA" id="ARBA00012438"/>
    </source>
</evidence>
<keyword evidence="9" id="KW-0902">Two-component regulatory system</keyword>
<protein>
    <recommendedName>
        <fullName evidence="3">histidine kinase</fullName>
        <ecNumber evidence="3">2.7.13.3</ecNumber>
    </recommendedName>
</protein>
<dbReference type="SUPFAM" id="SSF55874">
    <property type="entry name" value="ATPase domain of HSP90 chaperone/DNA topoisomerase II/histidine kinase"/>
    <property type="match status" value="1"/>
</dbReference>
<evidence type="ECO:0000256" key="6">
    <source>
        <dbReference type="ARBA" id="ARBA00022692"/>
    </source>
</evidence>
<keyword evidence="15" id="KW-1185">Reference proteome</keyword>
<dbReference type="InterPro" id="IPR036097">
    <property type="entry name" value="HisK_dim/P_sf"/>
</dbReference>
<dbReference type="SMART" id="SM00387">
    <property type="entry name" value="HATPase_c"/>
    <property type="match status" value="1"/>
</dbReference>
<dbReference type="PROSITE" id="PS50885">
    <property type="entry name" value="HAMP"/>
    <property type="match status" value="1"/>
</dbReference>
<keyword evidence="10 11" id="KW-0472">Membrane</keyword>
<keyword evidence="6 11" id="KW-0812">Transmembrane</keyword>
<dbReference type="PROSITE" id="PS50109">
    <property type="entry name" value="HIS_KIN"/>
    <property type="match status" value="1"/>
</dbReference>
<gene>
    <name evidence="14" type="ORF">Rmf_26680</name>
</gene>
<keyword evidence="7 14" id="KW-0418">Kinase</keyword>
<evidence type="ECO:0000256" key="10">
    <source>
        <dbReference type="ARBA" id="ARBA00023136"/>
    </source>
</evidence>
<proteinExistence type="predicted"/>
<dbReference type="InterPro" id="IPR003594">
    <property type="entry name" value="HATPase_dom"/>
</dbReference>
<dbReference type="Proteomes" id="UP000831327">
    <property type="component" value="Chromosome"/>
</dbReference>
<feature type="domain" description="Histidine kinase" evidence="12">
    <location>
        <begin position="311"/>
        <end position="519"/>
    </location>
</feature>
<dbReference type="Pfam" id="PF00672">
    <property type="entry name" value="HAMP"/>
    <property type="match status" value="1"/>
</dbReference>
<comment type="catalytic activity">
    <reaction evidence="1">
        <text>ATP + protein L-histidine = ADP + protein N-phospho-L-histidine.</text>
        <dbReference type="EC" id="2.7.13.3"/>
    </reaction>
</comment>
<dbReference type="InterPro" id="IPR003660">
    <property type="entry name" value="HAMP_dom"/>
</dbReference>
<evidence type="ECO:0000259" key="13">
    <source>
        <dbReference type="PROSITE" id="PS50885"/>
    </source>
</evidence>
<evidence type="ECO:0000256" key="4">
    <source>
        <dbReference type="ARBA" id="ARBA00022553"/>
    </source>
</evidence>
<comment type="subcellular location">
    <subcellularLocation>
        <location evidence="2">Membrane</location>
    </subcellularLocation>
</comment>
<sequence>MLTVPRRKPRILVVLLLANLALLVLPLGGLWMLRLYESALVRQTETELISQAAIIAAAQRAAWLRAAGQDAAPQATDWAPRFASLDLAHDPILPPPPDAVPPEQPADPVARAAGATLAPVLAEAQRVTLAAMRVTDQAGVVVASTGSETGLSLRGLEEVAAALAGQPAARVRARREAVPAGADSISRAAPFRVFVALPVQAGDRVIGAVLLSRTPSSLRQALHGKRWELAALTLAMLIVAGGLAGFIAYTVSRPIRAVADQARAVASGARVEVRRVRRSAVREADELAAAIGAMADTLEHRAAYISDFAAAVSHEFKTPLAALRGALELLQDHGAGMTAQERANFLAQCMEDVQRLDRLVTRLLDLARAETPHPHDAGGAIIGQAMHDAAAPSIAAGLDIAFDGAPGTEVAIAPEALRGILTILFDNVRQHAGPGAQCRVVWAEDGGTLRLRVSDTGRGISGANRRRIFDRFFTTAREAGGTGLGLAIARSLAEAAGGALDLVPDTPGATFDLRLPVVPHA</sequence>
<dbReference type="Gene3D" id="1.10.287.130">
    <property type="match status" value="1"/>
</dbReference>
<feature type="domain" description="HAMP" evidence="13">
    <location>
        <begin position="249"/>
        <end position="303"/>
    </location>
</feature>
<dbReference type="Pfam" id="PF00512">
    <property type="entry name" value="HisKA"/>
    <property type="match status" value="1"/>
</dbReference>
<dbReference type="InterPro" id="IPR050428">
    <property type="entry name" value="TCS_sensor_his_kinase"/>
</dbReference>
<name>A0ABN6P528_9PROT</name>
<dbReference type="Gene3D" id="6.10.340.10">
    <property type="match status" value="1"/>
</dbReference>
<evidence type="ECO:0000256" key="11">
    <source>
        <dbReference type="SAM" id="Phobius"/>
    </source>
</evidence>
<dbReference type="EMBL" id="AP025637">
    <property type="protein sequence ID" value="BDG72739.1"/>
    <property type="molecule type" value="Genomic_DNA"/>
</dbReference>
<dbReference type="Gene3D" id="3.30.565.10">
    <property type="entry name" value="Histidine kinase-like ATPase, C-terminal domain"/>
    <property type="match status" value="1"/>
</dbReference>
<dbReference type="SMART" id="SM00388">
    <property type="entry name" value="HisKA"/>
    <property type="match status" value="1"/>
</dbReference>
<dbReference type="CDD" id="cd00082">
    <property type="entry name" value="HisKA"/>
    <property type="match status" value="1"/>
</dbReference>
<feature type="transmembrane region" description="Helical" evidence="11">
    <location>
        <begin position="229"/>
        <end position="251"/>
    </location>
</feature>
<evidence type="ECO:0000256" key="9">
    <source>
        <dbReference type="ARBA" id="ARBA00023012"/>
    </source>
</evidence>
<evidence type="ECO:0000256" key="1">
    <source>
        <dbReference type="ARBA" id="ARBA00000085"/>
    </source>
</evidence>
<dbReference type="InterPro" id="IPR036890">
    <property type="entry name" value="HATPase_C_sf"/>
</dbReference>
<evidence type="ECO:0000313" key="14">
    <source>
        <dbReference type="EMBL" id="BDG72739.1"/>
    </source>
</evidence>
<accession>A0ABN6P528</accession>
<evidence type="ECO:0000256" key="5">
    <source>
        <dbReference type="ARBA" id="ARBA00022679"/>
    </source>
</evidence>
<dbReference type="PANTHER" id="PTHR45436">
    <property type="entry name" value="SENSOR HISTIDINE KINASE YKOH"/>
    <property type="match status" value="1"/>
</dbReference>
<dbReference type="InterPro" id="IPR003661">
    <property type="entry name" value="HisK_dim/P_dom"/>
</dbReference>
<organism evidence="14 15">
    <name type="scientific">Roseomonas fluvialis</name>
    <dbReference type="NCBI Taxonomy" id="1750527"/>
    <lineage>
        <taxon>Bacteria</taxon>
        <taxon>Pseudomonadati</taxon>
        <taxon>Pseudomonadota</taxon>
        <taxon>Alphaproteobacteria</taxon>
        <taxon>Acetobacterales</taxon>
        <taxon>Roseomonadaceae</taxon>
        <taxon>Roseomonas</taxon>
    </lineage>
</organism>
<dbReference type="InterPro" id="IPR005467">
    <property type="entry name" value="His_kinase_dom"/>
</dbReference>
<feature type="transmembrane region" description="Helical" evidence="11">
    <location>
        <begin position="12"/>
        <end position="33"/>
    </location>
</feature>
<dbReference type="EC" id="2.7.13.3" evidence="3"/>
<evidence type="ECO:0000313" key="15">
    <source>
        <dbReference type="Proteomes" id="UP000831327"/>
    </source>
</evidence>
<evidence type="ECO:0000256" key="7">
    <source>
        <dbReference type="ARBA" id="ARBA00022777"/>
    </source>
</evidence>
<dbReference type="Pfam" id="PF02518">
    <property type="entry name" value="HATPase_c"/>
    <property type="match status" value="1"/>
</dbReference>
<evidence type="ECO:0000256" key="2">
    <source>
        <dbReference type="ARBA" id="ARBA00004370"/>
    </source>
</evidence>
<evidence type="ECO:0000259" key="12">
    <source>
        <dbReference type="PROSITE" id="PS50109"/>
    </source>
</evidence>
<dbReference type="PRINTS" id="PR00344">
    <property type="entry name" value="BCTRLSENSOR"/>
</dbReference>
<dbReference type="InterPro" id="IPR004358">
    <property type="entry name" value="Sig_transdc_His_kin-like_C"/>
</dbReference>
<dbReference type="SUPFAM" id="SSF47384">
    <property type="entry name" value="Homodimeric domain of signal transducing histidine kinase"/>
    <property type="match status" value="1"/>
</dbReference>
<reference evidence="14 15" key="1">
    <citation type="journal article" date="2016" name="Microbes Environ.">
        <title>Phylogenetically diverse aerobic anoxygenic phototrophic bacteria isolated from epilithic biofilms in Tama river, Japan.</title>
        <authorList>
            <person name="Hirose S."/>
            <person name="Matsuura K."/>
            <person name="Haruta S."/>
        </authorList>
    </citation>
    <scope>NUCLEOTIDE SEQUENCE [LARGE SCALE GENOMIC DNA]</scope>
    <source>
        <strain evidence="14 15">S08</strain>
    </source>
</reference>
<dbReference type="GO" id="GO:0016301">
    <property type="term" value="F:kinase activity"/>
    <property type="evidence" value="ECO:0007669"/>
    <property type="project" value="UniProtKB-KW"/>
</dbReference>
<keyword evidence="4" id="KW-0597">Phosphoprotein</keyword>
<dbReference type="PANTHER" id="PTHR45436:SF5">
    <property type="entry name" value="SENSOR HISTIDINE KINASE TRCS"/>
    <property type="match status" value="1"/>
</dbReference>